<dbReference type="EMBL" id="JAVLSF010000750">
    <property type="protein sequence ID" value="MDR9778376.1"/>
    <property type="molecule type" value="Genomic_DNA"/>
</dbReference>
<dbReference type="Gene3D" id="2.60.120.590">
    <property type="entry name" value="Alpha-ketoglutarate-dependent dioxygenase AlkB-like"/>
    <property type="match status" value="1"/>
</dbReference>
<dbReference type="Proteomes" id="UP001268610">
    <property type="component" value="Unassembled WGS sequence"/>
</dbReference>
<sequence length="130" mass="15434">MQALIAFEHCEGDDNKNTPYQNTHSQITSWHSEQWQHLTNINAIEWQNIAWRQDHIKIYGKTIPLPRLSAWYGDPDCAYSYSGIYLQPNPWNNVLNWIRNQLRVRGGFCFNSALLNWYRSGRDHMSWHAD</sequence>
<dbReference type="SUPFAM" id="SSF51197">
    <property type="entry name" value="Clavaminate synthase-like"/>
    <property type="match status" value="1"/>
</dbReference>
<protein>
    <recommendedName>
        <fullName evidence="3">Alpha-ketoglutarate-dependent dioxygenase AlkB-like domain-containing protein</fullName>
    </recommendedName>
</protein>
<organism evidence="1 2">
    <name type="scientific">Rhizobium hidalgonense</name>
    <dbReference type="NCBI Taxonomy" id="1538159"/>
    <lineage>
        <taxon>Bacteria</taxon>
        <taxon>Pseudomonadati</taxon>
        <taxon>Pseudomonadota</taxon>
        <taxon>Alphaproteobacteria</taxon>
        <taxon>Hyphomicrobiales</taxon>
        <taxon>Rhizobiaceae</taxon>
        <taxon>Rhizobium/Agrobacterium group</taxon>
        <taxon>Rhizobium</taxon>
    </lineage>
</organism>
<dbReference type="RefSeq" id="WP_310866447.1">
    <property type="nucleotide sequence ID" value="NZ_JAVLSF010000750.1"/>
</dbReference>
<dbReference type="GO" id="GO:0051213">
    <property type="term" value="F:dioxygenase activity"/>
    <property type="evidence" value="ECO:0007669"/>
    <property type="project" value="InterPro"/>
</dbReference>
<evidence type="ECO:0000313" key="2">
    <source>
        <dbReference type="Proteomes" id="UP001268610"/>
    </source>
</evidence>
<dbReference type="GO" id="GO:0006307">
    <property type="term" value="P:DNA alkylation repair"/>
    <property type="evidence" value="ECO:0007669"/>
    <property type="project" value="InterPro"/>
</dbReference>
<evidence type="ECO:0000313" key="1">
    <source>
        <dbReference type="EMBL" id="MDR9778376.1"/>
    </source>
</evidence>
<name>A0AAJ2H5Z2_9HYPH</name>
<accession>A0AAJ2H5Z2</accession>
<feature type="non-terminal residue" evidence="1">
    <location>
        <position position="130"/>
    </location>
</feature>
<evidence type="ECO:0008006" key="3">
    <source>
        <dbReference type="Google" id="ProtNLM"/>
    </source>
</evidence>
<dbReference type="InterPro" id="IPR032854">
    <property type="entry name" value="ALKBH3"/>
</dbReference>
<dbReference type="AlphaFoldDB" id="A0AAJ2H5Z2"/>
<dbReference type="PANTHER" id="PTHR31212">
    <property type="entry name" value="ALPHA-KETOGLUTARATE-DEPENDENT DIOXYGENASE ALKB HOMOLOG 3"/>
    <property type="match status" value="1"/>
</dbReference>
<gene>
    <name evidence="1" type="ORF">RJJ65_38200</name>
</gene>
<proteinExistence type="predicted"/>
<comment type="caution">
    <text evidence="1">The sequence shown here is derived from an EMBL/GenBank/DDBJ whole genome shotgun (WGS) entry which is preliminary data.</text>
</comment>
<dbReference type="InterPro" id="IPR037151">
    <property type="entry name" value="AlkB-like_sf"/>
</dbReference>
<dbReference type="PANTHER" id="PTHR31212:SF4">
    <property type="entry name" value="ALPHA-KETOGLUTARATE-DEPENDENT DIOXYGENASE ALKB HOMOLOG 3"/>
    <property type="match status" value="1"/>
</dbReference>
<reference evidence="1" key="1">
    <citation type="submission" date="2023-04" db="EMBL/GenBank/DDBJ databases">
        <title>Genomic characterization of faba bean (Vicia faba) microsymbionts in Mexican soils.</title>
        <authorList>
            <person name="Rivera Orduna F.N."/>
            <person name="Guevara-Luna J."/>
            <person name="Yan J."/>
            <person name="Arroyo-Herrera I."/>
            <person name="Li Y."/>
            <person name="Vasquez-Murrieta M.S."/>
            <person name="Wang E.T."/>
        </authorList>
    </citation>
    <scope>NUCLEOTIDE SEQUENCE</scope>
    <source>
        <strain evidence="1">CH26</strain>
    </source>
</reference>